<dbReference type="Proteomes" id="UP001159405">
    <property type="component" value="Unassembled WGS sequence"/>
</dbReference>
<reference evidence="2 3" key="1">
    <citation type="submission" date="2022-05" db="EMBL/GenBank/DDBJ databases">
        <authorList>
            <consortium name="Genoscope - CEA"/>
            <person name="William W."/>
        </authorList>
    </citation>
    <scope>NUCLEOTIDE SEQUENCE [LARGE SCALE GENOMIC DNA]</scope>
</reference>
<dbReference type="InterPro" id="IPR038765">
    <property type="entry name" value="Papain-like_cys_pep_sf"/>
</dbReference>
<gene>
    <name evidence="2" type="ORF">PLOB_00038243</name>
</gene>
<protein>
    <recommendedName>
        <fullName evidence="1">Phospholipase A2-like domain-containing protein</fullName>
    </recommendedName>
</protein>
<comment type="caution">
    <text evidence="2">The sequence shown here is derived from an EMBL/GenBank/DDBJ whole genome shotgun (WGS) entry which is preliminary data.</text>
</comment>
<feature type="domain" description="Phospholipase A2-like" evidence="1">
    <location>
        <begin position="365"/>
        <end position="446"/>
    </location>
</feature>
<dbReference type="Gene3D" id="1.20.90.10">
    <property type="entry name" value="Phospholipase A2 domain"/>
    <property type="match status" value="1"/>
</dbReference>
<dbReference type="Pfam" id="PF08398">
    <property type="entry name" value="Phospholip_A2_4"/>
    <property type="match status" value="1"/>
</dbReference>
<dbReference type="SUPFAM" id="SSF54001">
    <property type="entry name" value="Cysteine proteinases"/>
    <property type="match status" value="1"/>
</dbReference>
<sequence length="451" mass="52018">MEDRELRRVFQGVFPADQLPRHPSHTTHAAYIVNTDPAGEPGQHWLALWTEKNECEVFDSYGLPLHVYTNPDLHAWWAQWKYLTRSDQTIQALDSQTCGHYVLMFLKAKARGCTFQEFLSRWNSYNLVINDRRVAQDLKRLIKEELYDTLNGSPSRGQSSPPKSDINWVKANGTNAWVRKGSRVITGDFAHLGRYKRQQTHLTEEMIRQPATAIVAGPSGSGKSDLVEQLLREKKLFSPPPKKMVYCYDRWQPRFERMQQQDKIRFHRGVPEEGALIKWFKPQDHGILVLDDLMEEGGSDKRVLDLFTKDSHHRGVTVLYLSQDLFPPEEPKANVNKEGLDAVVHLVWGFKKLDVQKLLSKTGIEFHITSYQYAGPGTQLTKRLARGDPGINRLDKIAKQHDIAYSKAKNLQDKWKADDVMIRAIDRLPGKKKLTEKMVKKIMEAKRRVKL</sequence>
<evidence type="ECO:0000259" key="1">
    <source>
        <dbReference type="Pfam" id="PF08398"/>
    </source>
</evidence>
<dbReference type="InterPro" id="IPR013607">
    <property type="entry name" value="Phospholipase_A2-like"/>
</dbReference>
<evidence type="ECO:0000313" key="2">
    <source>
        <dbReference type="EMBL" id="CAH3136052.1"/>
    </source>
</evidence>
<evidence type="ECO:0000313" key="3">
    <source>
        <dbReference type="Proteomes" id="UP001159405"/>
    </source>
</evidence>
<keyword evidence="3" id="KW-1185">Reference proteome</keyword>
<accession>A0ABN8PAF7</accession>
<name>A0ABN8PAF7_9CNID</name>
<dbReference type="EMBL" id="CALNXK010000057">
    <property type="protein sequence ID" value="CAH3136052.1"/>
    <property type="molecule type" value="Genomic_DNA"/>
</dbReference>
<proteinExistence type="predicted"/>
<dbReference type="Gene3D" id="3.40.395.10">
    <property type="entry name" value="Adenoviral Proteinase, Chain A"/>
    <property type="match status" value="1"/>
</dbReference>
<dbReference type="InterPro" id="IPR036444">
    <property type="entry name" value="PLipase_A2_dom_sf"/>
</dbReference>
<organism evidence="2 3">
    <name type="scientific">Porites lobata</name>
    <dbReference type="NCBI Taxonomy" id="104759"/>
    <lineage>
        <taxon>Eukaryota</taxon>
        <taxon>Metazoa</taxon>
        <taxon>Cnidaria</taxon>
        <taxon>Anthozoa</taxon>
        <taxon>Hexacorallia</taxon>
        <taxon>Scleractinia</taxon>
        <taxon>Fungiina</taxon>
        <taxon>Poritidae</taxon>
        <taxon>Porites</taxon>
    </lineage>
</organism>